<dbReference type="EMBL" id="JADBEC010000002">
    <property type="protein sequence ID" value="MBE1508465.1"/>
    <property type="molecule type" value="Genomic_DNA"/>
</dbReference>
<reference evidence="1 2" key="1">
    <citation type="submission" date="2020-10" db="EMBL/GenBank/DDBJ databases">
        <title>Sequencing the genomes of 1000 actinobacteria strains.</title>
        <authorList>
            <person name="Klenk H.-P."/>
        </authorList>
    </citation>
    <scope>NUCLEOTIDE SEQUENCE [LARGE SCALE GENOMIC DNA]</scope>
    <source>
        <strain evidence="1 2">DSM 7307</strain>
    </source>
</reference>
<proteinExistence type="predicted"/>
<sequence>MRLGKSSLSSNKKGRGETAPTFLTIANSPVPVHPWSKAFQRCGVASSEFQRSSAMPMKVFYLRNVFATSRN</sequence>
<organism evidence="1 2">
    <name type="scientific">Rhizobium viscosum</name>
    <name type="common">Arthrobacter viscosus</name>
    <dbReference type="NCBI Taxonomy" id="1673"/>
    <lineage>
        <taxon>Bacteria</taxon>
        <taxon>Pseudomonadati</taxon>
        <taxon>Pseudomonadota</taxon>
        <taxon>Alphaproteobacteria</taxon>
        <taxon>Hyphomicrobiales</taxon>
        <taxon>Rhizobiaceae</taxon>
        <taxon>Rhizobium/Agrobacterium group</taxon>
        <taxon>Rhizobium</taxon>
    </lineage>
</organism>
<comment type="caution">
    <text evidence="1">The sequence shown here is derived from an EMBL/GenBank/DDBJ whole genome shotgun (WGS) entry which is preliminary data.</text>
</comment>
<keyword evidence="2" id="KW-1185">Reference proteome</keyword>
<dbReference type="Proteomes" id="UP000620262">
    <property type="component" value="Unassembled WGS sequence"/>
</dbReference>
<evidence type="ECO:0000313" key="2">
    <source>
        <dbReference type="Proteomes" id="UP000620262"/>
    </source>
</evidence>
<protein>
    <submittedName>
        <fullName evidence="1">Uncharacterized protein</fullName>
    </submittedName>
</protein>
<name>A0ABR9IZE6_RHIVS</name>
<evidence type="ECO:0000313" key="1">
    <source>
        <dbReference type="EMBL" id="MBE1508465.1"/>
    </source>
</evidence>
<gene>
    <name evidence="1" type="ORF">H4W29_005710</name>
</gene>
<accession>A0ABR9IZE6</accession>
<dbReference type="RefSeq" id="WP_192732055.1">
    <property type="nucleotide sequence ID" value="NZ_BAAAVL010000010.1"/>
</dbReference>